<dbReference type="EMBL" id="AZBU02000002">
    <property type="protein sequence ID" value="TKR95444.1"/>
    <property type="molecule type" value="Genomic_DNA"/>
</dbReference>
<reference evidence="1 2" key="1">
    <citation type="journal article" date="2015" name="Genome Biol.">
        <title>Comparative genomics of Steinernema reveals deeply conserved gene regulatory networks.</title>
        <authorList>
            <person name="Dillman A.R."/>
            <person name="Macchietto M."/>
            <person name="Porter C.F."/>
            <person name="Rogers A."/>
            <person name="Williams B."/>
            <person name="Antoshechkin I."/>
            <person name="Lee M.M."/>
            <person name="Goodwin Z."/>
            <person name="Lu X."/>
            <person name="Lewis E.E."/>
            <person name="Goodrich-Blair H."/>
            <person name="Stock S.P."/>
            <person name="Adams B.J."/>
            <person name="Sternberg P.W."/>
            <person name="Mortazavi A."/>
        </authorList>
    </citation>
    <scope>NUCLEOTIDE SEQUENCE [LARGE SCALE GENOMIC DNA]</scope>
    <source>
        <strain evidence="1 2">ALL</strain>
    </source>
</reference>
<proteinExistence type="predicted"/>
<protein>
    <submittedName>
        <fullName evidence="1">Uncharacterized protein</fullName>
    </submittedName>
</protein>
<evidence type="ECO:0000313" key="2">
    <source>
        <dbReference type="Proteomes" id="UP000298663"/>
    </source>
</evidence>
<accession>A0A4U5PH63</accession>
<name>A0A4U5PH63_STECR</name>
<dbReference type="AlphaFoldDB" id="A0A4U5PH63"/>
<gene>
    <name evidence="1" type="ORF">L596_009612</name>
</gene>
<reference evidence="1 2" key="2">
    <citation type="journal article" date="2019" name="G3 (Bethesda)">
        <title>Hybrid Assembly of the Genome of the Entomopathogenic Nematode Steinernema carpocapsae Identifies the X-Chromosome.</title>
        <authorList>
            <person name="Serra L."/>
            <person name="Macchietto M."/>
            <person name="Macias-Munoz A."/>
            <person name="McGill C.J."/>
            <person name="Rodriguez I.M."/>
            <person name="Rodriguez B."/>
            <person name="Murad R."/>
            <person name="Mortazavi A."/>
        </authorList>
    </citation>
    <scope>NUCLEOTIDE SEQUENCE [LARGE SCALE GENOMIC DNA]</scope>
    <source>
        <strain evidence="1 2">ALL</strain>
    </source>
</reference>
<comment type="caution">
    <text evidence="1">The sequence shown here is derived from an EMBL/GenBank/DDBJ whole genome shotgun (WGS) entry which is preliminary data.</text>
</comment>
<evidence type="ECO:0000313" key="1">
    <source>
        <dbReference type="EMBL" id="TKR95444.1"/>
    </source>
</evidence>
<dbReference type="Proteomes" id="UP000298663">
    <property type="component" value="Unassembled WGS sequence"/>
</dbReference>
<keyword evidence="2" id="KW-1185">Reference proteome</keyword>
<organism evidence="1 2">
    <name type="scientific">Steinernema carpocapsae</name>
    <name type="common">Entomopathogenic nematode</name>
    <dbReference type="NCBI Taxonomy" id="34508"/>
    <lineage>
        <taxon>Eukaryota</taxon>
        <taxon>Metazoa</taxon>
        <taxon>Ecdysozoa</taxon>
        <taxon>Nematoda</taxon>
        <taxon>Chromadorea</taxon>
        <taxon>Rhabditida</taxon>
        <taxon>Tylenchina</taxon>
        <taxon>Panagrolaimomorpha</taxon>
        <taxon>Strongyloidoidea</taxon>
        <taxon>Steinernematidae</taxon>
        <taxon>Steinernema</taxon>
    </lineage>
</organism>
<sequence length="152" mass="16968">MLDISKITSRLLKEGRPVTSSCGEDCVHNEGGCFRARWPFLKDDRLPPRPGEGCTSNVAARVWGNASLRHLQACEIESLKERCTVQLRSVADGGPIVVCCCTSKRRVFRRSSPKPSSGRVSSGRRRRTNKFVGFCIFRFLLTSKQAFSTRGM</sequence>